<gene>
    <name evidence="4" type="ORF">P7H09_20160</name>
</gene>
<proteinExistence type="predicted"/>
<dbReference type="PANTHER" id="PTHR37813:SF1">
    <property type="entry name" value="FELS-2 PROPHAGE PROTEIN"/>
    <property type="match status" value="1"/>
</dbReference>
<dbReference type="PANTHER" id="PTHR37813">
    <property type="entry name" value="FELS-2 PROPHAGE PROTEIN"/>
    <property type="match status" value="1"/>
</dbReference>
<keyword evidence="1" id="KW-1188">Viral release from host cell</keyword>
<comment type="caution">
    <text evidence="4">The sequence shown here is derived from an EMBL/GenBank/DDBJ whole genome shotgun (WGS) entry which is preliminary data.</text>
</comment>
<evidence type="ECO:0000313" key="5">
    <source>
        <dbReference type="Proteomes" id="UP001259239"/>
    </source>
</evidence>
<evidence type="ECO:0000256" key="2">
    <source>
        <dbReference type="SAM" id="Coils"/>
    </source>
</evidence>
<feature type="coiled-coil region" evidence="2">
    <location>
        <begin position="762"/>
        <end position="833"/>
    </location>
</feature>
<dbReference type="EMBL" id="JARQGV010000004">
    <property type="protein sequence ID" value="MDT2253489.1"/>
    <property type="molecule type" value="Genomic_DNA"/>
</dbReference>
<name>A0AAP5JWX8_9BACL</name>
<evidence type="ECO:0000256" key="1">
    <source>
        <dbReference type="ARBA" id="ARBA00022612"/>
    </source>
</evidence>
<protein>
    <submittedName>
        <fullName evidence="4">Phage tail tape measure protein</fullName>
    </submittedName>
</protein>
<dbReference type="AlphaFoldDB" id="A0AAP5JWX8"/>
<dbReference type="RefSeq" id="WP_023484099.1">
    <property type="nucleotide sequence ID" value="NZ_CP121102.1"/>
</dbReference>
<reference evidence="4" key="1">
    <citation type="journal article" date="2023" name="J. Vet. Diagn. Invest.">
        <title>Oxytetracycline-resistant Paenibacillus larvae identified in commercial beekeeping operations in Saskatchewan using pooled honey sampling.</title>
        <authorList>
            <person name="Obshta O."/>
            <person name="Zabrodski M.W."/>
            <person name="Soomro T."/>
            <person name="Wilson G."/>
            <person name="Masood F."/>
            <person name="Thebeau J."/>
            <person name="Silva M.C.B."/>
            <person name="Biganski S."/>
            <person name="Kozii I.V."/>
            <person name="Koziy R.V."/>
            <person name="Raza M.F."/>
            <person name="Jose M.S."/>
            <person name="Simko E."/>
            <person name="Wood S.C."/>
        </authorList>
    </citation>
    <scope>NUCLEOTIDE SEQUENCE</scope>
    <source>
        <strain evidence="4">PL001</strain>
    </source>
</reference>
<reference evidence="4" key="2">
    <citation type="submission" date="2023-03" db="EMBL/GenBank/DDBJ databases">
        <authorList>
            <person name="Obshta O."/>
            <person name="Zabrodski M.W."/>
            <person name="Soomro T."/>
            <person name="Wilson G."/>
            <person name="Masood F."/>
            <person name="Thebeau J."/>
            <person name="Bezerra Da Silva M.C."/>
            <person name="Raza F."/>
            <person name="Biganski S."/>
            <person name="Jose M."/>
            <person name="Camilli M."/>
            <person name="Kozii I.V."/>
            <person name="Kozii R.V."/>
            <person name="Simko E."/>
            <person name="Wood S.C."/>
        </authorList>
    </citation>
    <scope>NUCLEOTIDE SEQUENCE</scope>
    <source>
        <strain evidence="4">PL001</strain>
    </source>
</reference>
<organism evidence="4 5">
    <name type="scientific">Paenibacillus larvae</name>
    <dbReference type="NCBI Taxonomy" id="1464"/>
    <lineage>
        <taxon>Bacteria</taxon>
        <taxon>Bacillati</taxon>
        <taxon>Bacillota</taxon>
        <taxon>Bacilli</taxon>
        <taxon>Bacillales</taxon>
        <taxon>Paenibacillaceae</taxon>
        <taxon>Paenibacillus</taxon>
    </lineage>
</organism>
<dbReference type="Pfam" id="PF10145">
    <property type="entry name" value="PhageMin_Tail"/>
    <property type="match status" value="1"/>
</dbReference>
<feature type="domain" description="Phage tail tape measure protein" evidence="3">
    <location>
        <begin position="190"/>
        <end position="388"/>
    </location>
</feature>
<evidence type="ECO:0000259" key="3">
    <source>
        <dbReference type="Pfam" id="PF10145"/>
    </source>
</evidence>
<sequence>MAETIRGINVVIGAETTGLQKALSDVNKKSRGIQSELRKVDKLLKLDPKNTELLAQKQKLLSDAVATTKEKLDRLKAAQKQVKDQFAKGEISEGQYRAFQREITEAEQKLKTLRTELGKTKLSLNGIGESMQKAGKKIADAGSNLTKKVTLPIAGIGAAALKVGIDFEAGMSEVKAISGATGEDFEKLKAKAEELGANTKFSASEAASGLKYMAMAGWDTKQMLAGIDGVMMLAAASGEDLGLVSDIVTDSMTAFGLAADQAGKFADILAAASSKSNTNVAMLGESFKYVAPVAGALGYSAEDTAVALGLMANAGIKASQSGTSLRSALTNLASPTKEMKKVMSKLHISITDNKGKMKSLDTIMRDLRKSFGGLTKEQQASYAATLFGKEAMSGMLAIINTSEADYNKLSSAIYNSKGAAKDMSDTMQDNAKGGLTQLKSALEGLGIKISNILIPVLNKVVDKVRKMVDRFSKLDKGTQEVIVKMGLLAAAVGPAVFIFGKLVDTFGSTIKGISSTIGFIGKIGGSINSFSKIASLAVVPVRALGSAFMFLAANPVGLAITAIAGLTAAGVALYNHLQKDAIPEVERFGDEVSESTQKAVGAFMDLNDKATVQLNELAWSGKTVSKETADSLTGTFKQMGDQIIENMDKDHAKQLKSMEEFFAQSSALTDKEEIQIIANMKKGQEDRKKTVQDGVNRILGIIQEAADKHRAITEAEWEEIGNIRKNMQSEAIQVMSESEVEQRAILERMKQNASALSAQQAAEVVQNSVKQKDETIAAAEKQYNDVVKNVIRQRDETGKISAEQADAVLADALRQKEQSIANAKEMHDKVVAEAKKQAGEHVNAVNWETGETLSNWEIFKKKVKAIWDQLPNIFKACWESIKQTFEEFKTWIGQKWDEVCNIFKKTSLFEAGSNIIKGLKRGMESESVWGNIKNIGAGIVTGIASYFDMHSPSRLMMKYGRYIGQGLGIGIENSIPAVKKKATQMAQSTAKALMGKEIPTLPLVDGQISFSKRQHATSQIAGIDYQALGKAVAQHARPNVTMNNTFNSPTPLSPAATARQNLKMGRQLGLELGLR</sequence>
<accession>A0AAP5JWX8</accession>
<dbReference type="NCBIfam" id="TIGR01760">
    <property type="entry name" value="tape_meas_TP901"/>
    <property type="match status" value="1"/>
</dbReference>
<feature type="coiled-coil region" evidence="2">
    <location>
        <begin position="65"/>
        <end position="123"/>
    </location>
</feature>
<keyword evidence="2" id="KW-0175">Coiled coil</keyword>
<evidence type="ECO:0000313" key="4">
    <source>
        <dbReference type="EMBL" id="MDT2253489.1"/>
    </source>
</evidence>
<dbReference type="InterPro" id="IPR010090">
    <property type="entry name" value="Phage_tape_meas"/>
</dbReference>
<dbReference type="Proteomes" id="UP001259239">
    <property type="component" value="Unassembled WGS sequence"/>
</dbReference>